<feature type="transmembrane region" description="Helical" evidence="2">
    <location>
        <begin position="218"/>
        <end position="237"/>
    </location>
</feature>
<reference evidence="3" key="1">
    <citation type="submission" date="2021-08" db="EMBL/GenBank/DDBJ databases">
        <title>WGS assembly of Ceratopteris richardii.</title>
        <authorList>
            <person name="Marchant D.B."/>
            <person name="Chen G."/>
            <person name="Jenkins J."/>
            <person name="Shu S."/>
            <person name="Leebens-Mack J."/>
            <person name="Grimwood J."/>
            <person name="Schmutz J."/>
            <person name="Soltis P."/>
            <person name="Soltis D."/>
            <person name="Chen Z.-H."/>
        </authorList>
    </citation>
    <scope>NUCLEOTIDE SEQUENCE</scope>
    <source>
        <strain evidence="3">Whitten #5841</strain>
        <tissue evidence="3">Leaf</tissue>
    </source>
</reference>
<keyword evidence="2" id="KW-0472">Membrane</keyword>
<evidence type="ECO:0008006" key="5">
    <source>
        <dbReference type="Google" id="ProtNLM"/>
    </source>
</evidence>
<feature type="transmembrane region" description="Helical" evidence="2">
    <location>
        <begin position="243"/>
        <end position="261"/>
    </location>
</feature>
<dbReference type="PANTHER" id="PTHR15887:SF1">
    <property type="entry name" value="TRANSMEMBRANE PROTEIN 69"/>
    <property type="match status" value="1"/>
</dbReference>
<dbReference type="EMBL" id="CM035413">
    <property type="protein sequence ID" value="KAH7431569.1"/>
    <property type="molecule type" value="Genomic_DNA"/>
</dbReference>
<protein>
    <recommendedName>
        <fullName evidence="5">Transmembrane protein 69</fullName>
    </recommendedName>
</protein>
<evidence type="ECO:0000313" key="4">
    <source>
        <dbReference type="Proteomes" id="UP000825935"/>
    </source>
</evidence>
<comment type="caution">
    <text evidence="3">The sequence shown here is derived from an EMBL/GenBank/DDBJ whole genome shotgun (WGS) entry which is preliminary data.</text>
</comment>
<feature type="transmembrane region" description="Helical" evidence="2">
    <location>
        <begin position="6"/>
        <end position="25"/>
    </location>
</feature>
<keyword evidence="2" id="KW-0812">Transmembrane</keyword>
<dbReference type="AlphaFoldDB" id="A0A8T2UGK4"/>
<feature type="region of interest" description="Disordered" evidence="1">
    <location>
        <begin position="102"/>
        <end position="125"/>
    </location>
</feature>
<dbReference type="OMA" id="ERASTGC"/>
<keyword evidence="4" id="KW-1185">Reference proteome</keyword>
<dbReference type="InterPro" id="IPR021836">
    <property type="entry name" value="DUF3429"/>
</dbReference>
<dbReference type="OrthoDB" id="194289at2759"/>
<proteinExistence type="predicted"/>
<feature type="transmembrane region" description="Helical" evidence="2">
    <location>
        <begin position="182"/>
        <end position="206"/>
    </location>
</feature>
<name>A0A8T2UGK4_CERRI</name>
<evidence type="ECO:0000313" key="3">
    <source>
        <dbReference type="EMBL" id="KAH7431569.1"/>
    </source>
</evidence>
<accession>A0A8T2UGK4</accession>
<organism evidence="3 4">
    <name type="scientific">Ceratopteris richardii</name>
    <name type="common">Triangle waterfern</name>
    <dbReference type="NCBI Taxonomy" id="49495"/>
    <lineage>
        <taxon>Eukaryota</taxon>
        <taxon>Viridiplantae</taxon>
        <taxon>Streptophyta</taxon>
        <taxon>Embryophyta</taxon>
        <taxon>Tracheophyta</taxon>
        <taxon>Polypodiopsida</taxon>
        <taxon>Polypodiidae</taxon>
        <taxon>Polypodiales</taxon>
        <taxon>Pteridineae</taxon>
        <taxon>Pteridaceae</taxon>
        <taxon>Parkerioideae</taxon>
        <taxon>Ceratopteris</taxon>
    </lineage>
</organism>
<keyword evidence="2" id="KW-1133">Transmembrane helix</keyword>
<feature type="transmembrane region" description="Helical" evidence="2">
    <location>
        <begin position="273"/>
        <end position="295"/>
    </location>
</feature>
<evidence type="ECO:0000256" key="1">
    <source>
        <dbReference type="SAM" id="MobiDB-lite"/>
    </source>
</evidence>
<dbReference type="Pfam" id="PF11911">
    <property type="entry name" value="DUF3429"/>
    <property type="match status" value="1"/>
</dbReference>
<gene>
    <name evidence="3" type="ORF">KP509_08G055700</name>
</gene>
<feature type="compositionally biased region" description="Polar residues" evidence="1">
    <location>
        <begin position="108"/>
        <end position="118"/>
    </location>
</feature>
<dbReference type="Proteomes" id="UP000825935">
    <property type="component" value="Chromosome 8"/>
</dbReference>
<sequence>MLDFHYSWISITAAVQVLTGVDIMAARKSSVLAKRLAHLCSSLQPIFPCTPSLVQSQAHALDNSGYRSCSSTVIFFGGHYQQHYSLSTARQCCFSGSSHFQDKGASQERPSAVSSSQEKSPDQEGKTLSLRNVMMNFATAPELPTFLGIAGALPFLVLTPPFPSILPLPEVLAANPIEAQTLYGAAILSFLGGPHWGLAMVGIHAPPSHKLFNFASNSVRYVWSVIPSLLAWPALLMSTVPRLQFLICSFGLVLGLDIMFTRSGLLPPWYLPLRLLLSGIVILCLSTSLLEVIIVKKVEEHQTKKPSDKKK</sequence>
<dbReference type="PANTHER" id="PTHR15887">
    <property type="entry name" value="TRANSMEMBRANE PROTEIN 69"/>
    <property type="match status" value="1"/>
</dbReference>
<evidence type="ECO:0000256" key="2">
    <source>
        <dbReference type="SAM" id="Phobius"/>
    </source>
</evidence>